<keyword evidence="5" id="KW-0175">Coiled coil</keyword>
<evidence type="ECO:0000259" key="7">
    <source>
        <dbReference type="Pfam" id="PF25878"/>
    </source>
</evidence>
<dbReference type="Gene3D" id="2.40.50.100">
    <property type="match status" value="1"/>
</dbReference>
<dbReference type="EMBL" id="JABZEO010000002">
    <property type="protein sequence ID" value="NVZ08126.1"/>
    <property type="molecule type" value="Genomic_DNA"/>
</dbReference>
<dbReference type="NCBIfam" id="TIGR01730">
    <property type="entry name" value="RND_mfp"/>
    <property type="match status" value="1"/>
</dbReference>
<evidence type="ECO:0000256" key="2">
    <source>
        <dbReference type="ARBA" id="ARBA00022692"/>
    </source>
</evidence>
<dbReference type="Pfam" id="PF25963">
    <property type="entry name" value="Beta-barrel_AAEA"/>
    <property type="match status" value="1"/>
</dbReference>
<reference evidence="9 10" key="1">
    <citation type="submission" date="2020-06" db="EMBL/GenBank/DDBJ databases">
        <title>Whole-genome sequence of Allochromatium humboldtianum DSM 21881, type strain.</title>
        <authorList>
            <person name="Kyndt J.A."/>
            <person name="Meyer T.E."/>
        </authorList>
    </citation>
    <scope>NUCLEOTIDE SEQUENCE [LARGE SCALE GENOMIC DNA]</scope>
    <source>
        <strain evidence="9 10">DSM 21881</strain>
    </source>
</reference>
<evidence type="ECO:0000256" key="1">
    <source>
        <dbReference type="ARBA" id="ARBA00009477"/>
    </source>
</evidence>
<dbReference type="GO" id="GO:0016020">
    <property type="term" value="C:membrane"/>
    <property type="evidence" value="ECO:0007669"/>
    <property type="project" value="InterPro"/>
</dbReference>
<keyword evidence="4 6" id="KW-0472">Membrane</keyword>
<feature type="transmembrane region" description="Helical" evidence="6">
    <location>
        <begin position="12"/>
        <end position="34"/>
    </location>
</feature>
<dbReference type="SUPFAM" id="SSF111369">
    <property type="entry name" value="HlyD-like secretion proteins"/>
    <property type="match status" value="1"/>
</dbReference>
<dbReference type="PANTHER" id="PTHR30367:SF12">
    <property type="entry name" value="P-HYDROXYBENZOIC ACID EFFLUX PUMP SUBUNIT AAEA"/>
    <property type="match status" value="1"/>
</dbReference>
<organism evidence="9 10">
    <name type="scientific">Allochromatium humboldtianum</name>
    <dbReference type="NCBI Taxonomy" id="504901"/>
    <lineage>
        <taxon>Bacteria</taxon>
        <taxon>Pseudomonadati</taxon>
        <taxon>Pseudomonadota</taxon>
        <taxon>Gammaproteobacteria</taxon>
        <taxon>Chromatiales</taxon>
        <taxon>Chromatiaceae</taxon>
        <taxon>Allochromatium</taxon>
    </lineage>
</organism>
<proteinExistence type="inferred from homology"/>
<dbReference type="GO" id="GO:0022857">
    <property type="term" value="F:transmembrane transporter activity"/>
    <property type="evidence" value="ECO:0007669"/>
    <property type="project" value="InterPro"/>
</dbReference>
<feature type="domain" description="p-hydroxybenzoic acid efflux pump subunit AaeA-like beta-barrel" evidence="8">
    <location>
        <begin position="194"/>
        <end position="290"/>
    </location>
</feature>
<dbReference type="Proteomes" id="UP000592294">
    <property type="component" value="Unassembled WGS sequence"/>
</dbReference>
<evidence type="ECO:0000313" key="10">
    <source>
        <dbReference type="Proteomes" id="UP000592294"/>
    </source>
</evidence>
<dbReference type="InterPro" id="IPR006143">
    <property type="entry name" value="RND_pump_MFP"/>
</dbReference>
<evidence type="ECO:0000259" key="8">
    <source>
        <dbReference type="Pfam" id="PF25963"/>
    </source>
</evidence>
<keyword evidence="2 6" id="KW-0812">Transmembrane</keyword>
<dbReference type="InterPro" id="IPR050393">
    <property type="entry name" value="MFP_Efflux_Pump"/>
</dbReference>
<evidence type="ECO:0000256" key="4">
    <source>
        <dbReference type="ARBA" id="ARBA00023136"/>
    </source>
</evidence>
<feature type="coiled-coil region" evidence="5">
    <location>
        <begin position="92"/>
        <end position="148"/>
    </location>
</feature>
<dbReference type="Gene3D" id="2.40.30.170">
    <property type="match status" value="1"/>
</dbReference>
<evidence type="ECO:0000256" key="3">
    <source>
        <dbReference type="ARBA" id="ARBA00022989"/>
    </source>
</evidence>
<dbReference type="RefSeq" id="WP_176974931.1">
    <property type="nucleotide sequence ID" value="NZ_JABZEO010000002.1"/>
</dbReference>
<evidence type="ECO:0000256" key="5">
    <source>
        <dbReference type="SAM" id="Coils"/>
    </source>
</evidence>
<accession>A0A850R6W6</accession>
<evidence type="ECO:0000313" key="9">
    <source>
        <dbReference type="EMBL" id="NVZ08126.1"/>
    </source>
</evidence>
<dbReference type="InterPro" id="IPR058632">
    <property type="entry name" value="HH_AaeA"/>
</dbReference>
<comment type="caution">
    <text evidence="9">The sequence shown here is derived from an EMBL/GenBank/DDBJ whole genome shotgun (WGS) entry which is preliminary data.</text>
</comment>
<protein>
    <submittedName>
        <fullName evidence="9">Efflux RND transporter periplasmic adaptor subunit</fullName>
    </submittedName>
</protein>
<evidence type="ECO:0000256" key="6">
    <source>
        <dbReference type="SAM" id="Phobius"/>
    </source>
</evidence>
<dbReference type="Pfam" id="PF25878">
    <property type="entry name" value="HH_AAEA_pHBA"/>
    <property type="match status" value="1"/>
</dbReference>
<feature type="domain" description="p-hydroxybenzoic acid efflux pump subunit AaeA alpha-helical hairpin" evidence="7">
    <location>
        <begin position="86"/>
        <end position="157"/>
    </location>
</feature>
<comment type="similarity">
    <text evidence="1">Belongs to the membrane fusion protein (MFP) (TC 8.A.1) family.</text>
</comment>
<dbReference type="InterPro" id="IPR058634">
    <property type="entry name" value="AaeA-lik-b-barrel"/>
</dbReference>
<sequence>MNDRSIKTAVAKILRPVLTLTLVGVAAVAGWRVWVYYQVEPWTPEGRVRADIIEVAPDVSGIVTEVAVDDHQSVKRGQPLFRIDQARYVLALRQAEAVLAAKRATLAQTQRDAQRNQAMGELVAKEVREQWQSKVELAEAEVAQALVARDLASLDLERTLVVAPADGILSDLMLQVGDAVTVGKPVLALIEADSFRVEGYFEETKLHDIRVGQSALVKLMGEEQVISGHVQSIASGIEDRDRVTSANLLPNVTPTVSWVRLAQRVPVRVTLDSVPPDIRLIVGRTATVTILSGVDTD</sequence>
<dbReference type="AlphaFoldDB" id="A0A850R6W6"/>
<gene>
    <name evidence="9" type="ORF">HW932_02490</name>
</gene>
<keyword evidence="10" id="KW-1185">Reference proteome</keyword>
<name>A0A850R6W6_9GAMM</name>
<dbReference type="PANTHER" id="PTHR30367">
    <property type="entry name" value="P-HYDROXYBENZOIC ACID EFFLUX PUMP SUBUNIT AAEA-RELATED"/>
    <property type="match status" value="1"/>
</dbReference>
<keyword evidence="3 6" id="KW-1133">Transmembrane helix</keyword>